<feature type="non-terminal residue" evidence="1">
    <location>
        <position position="45"/>
    </location>
</feature>
<accession>A0A6J4KK54</accession>
<feature type="non-terminal residue" evidence="1">
    <location>
        <position position="1"/>
    </location>
</feature>
<organism evidence="1">
    <name type="scientific">uncultured Friedmanniella sp</name>
    <dbReference type="NCBI Taxonomy" id="335381"/>
    <lineage>
        <taxon>Bacteria</taxon>
        <taxon>Bacillati</taxon>
        <taxon>Actinomycetota</taxon>
        <taxon>Actinomycetes</taxon>
        <taxon>Propionibacteriales</taxon>
        <taxon>Nocardioidaceae</taxon>
        <taxon>Friedmanniella</taxon>
        <taxon>environmental samples</taxon>
    </lineage>
</organism>
<proteinExistence type="predicted"/>
<gene>
    <name evidence="1" type="ORF">AVDCRST_MAG61-1345</name>
</gene>
<reference evidence="1" key="1">
    <citation type="submission" date="2020-02" db="EMBL/GenBank/DDBJ databases">
        <authorList>
            <person name="Meier V. D."/>
        </authorList>
    </citation>
    <scope>NUCLEOTIDE SEQUENCE</scope>
    <source>
        <strain evidence="1">AVDCRST_MAG61</strain>
    </source>
</reference>
<dbReference type="EMBL" id="CADCTT010000189">
    <property type="protein sequence ID" value="CAA9305659.1"/>
    <property type="molecule type" value="Genomic_DNA"/>
</dbReference>
<dbReference type="AlphaFoldDB" id="A0A6J4KK54"/>
<protein>
    <submittedName>
        <fullName evidence="1">Uncharacterized protein</fullName>
    </submittedName>
</protein>
<sequence>CCCRPLRVAFDEFPCRGRSQGRVVHTIRTTLAPLPADQATTTRTG</sequence>
<name>A0A6J4KK54_9ACTN</name>
<evidence type="ECO:0000313" key="1">
    <source>
        <dbReference type="EMBL" id="CAA9305659.1"/>
    </source>
</evidence>